<protein>
    <submittedName>
        <fullName evidence="2">Uncharacterized protein</fullName>
    </submittedName>
</protein>
<proteinExistence type="predicted"/>
<reference evidence="2 3" key="1">
    <citation type="submission" date="2015-11" db="EMBL/GenBank/DDBJ databases">
        <title>Genomic analysis of 38 Legionella species identifies large and diverse effector repertoires.</title>
        <authorList>
            <person name="Burstein D."/>
            <person name="Amaro F."/>
            <person name="Zusman T."/>
            <person name="Lifshitz Z."/>
            <person name="Cohen O."/>
            <person name="Gilbert J.A."/>
            <person name="Pupko T."/>
            <person name="Shuman H.A."/>
            <person name="Segal G."/>
        </authorList>
    </citation>
    <scope>NUCLEOTIDE SEQUENCE [LARGE SCALE GENOMIC DNA]</scope>
    <source>
        <strain evidence="2 3">ATCC 51914</strain>
    </source>
</reference>
<name>A0A0W1AGI4_9GAMM</name>
<keyword evidence="3" id="KW-1185">Reference proteome</keyword>
<accession>A0A0W1AGI4</accession>
<feature type="region of interest" description="Disordered" evidence="1">
    <location>
        <begin position="1"/>
        <end position="38"/>
    </location>
</feature>
<comment type="caution">
    <text evidence="2">The sequence shown here is derived from an EMBL/GenBank/DDBJ whole genome shotgun (WGS) entry which is preliminary data.</text>
</comment>
<dbReference type="Proteomes" id="UP000054729">
    <property type="component" value="Unassembled WGS sequence"/>
</dbReference>
<dbReference type="AlphaFoldDB" id="A0A0W1AGI4"/>
<dbReference type="RefSeq" id="WP_058479894.1">
    <property type="nucleotide sequence ID" value="NZ_CAAAIQ010000008.1"/>
</dbReference>
<gene>
    <name evidence="2" type="ORF">Lwal_1182</name>
</gene>
<evidence type="ECO:0000313" key="2">
    <source>
        <dbReference type="EMBL" id="KTD80485.1"/>
    </source>
</evidence>
<evidence type="ECO:0000313" key="3">
    <source>
        <dbReference type="Proteomes" id="UP000054729"/>
    </source>
</evidence>
<evidence type="ECO:0000256" key="1">
    <source>
        <dbReference type="SAM" id="MobiDB-lite"/>
    </source>
</evidence>
<feature type="compositionally biased region" description="Basic and acidic residues" evidence="1">
    <location>
        <begin position="15"/>
        <end position="28"/>
    </location>
</feature>
<dbReference type="PATRIC" id="fig|66969.6.peg.1296"/>
<feature type="compositionally biased region" description="Polar residues" evidence="1">
    <location>
        <begin position="1"/>
        <end position="13"/>
    </location>
</feature>
<sequence>MQKNKNTHGSTFWSKPKEDVHLDRKQDGNDYPTSKLDKDRKFSQKALGRFKKAIQEEMQEALEEIHSSNRFNQ</sequence>
<organism evidence="2 3">
    <name type="scientific">Legionella waltersii</name>
    <dbReference type="NCBI Taxonomy" id="66969"/>
    <lineage>
        <taxon>Bacteria</taxon>
        <taxon>Pseudomonadati</taxon>
        <taxon>Pseudomonadota</taxon>
        <taxon>Gammaproteobacteria</taxon>
        <taxon>Legionellales</taxon>
        <taxon>Legionellaceae</taxon>
        <taxon>Legionella</taxon>
    </lineage>
</organism>
<dbReference type="EMBL" id="LNZB01000031">
    <property type="protein sequence ID" value="KTD80485.1"/>
    <property type="molecule type" value="Genomic_DNA"/>
</dbReference>